<feature type="domain" description="Phage capsid-like C-terminal" evidence="2">
    <location>
        <begin position="131"/>
        <end position="400"/>
    </location>
</feature>
<protein>
    <submittedName>
        <fullName evidence="3">Phage major capsid protein</fullName>
    </submittedName>
</protein>
<dbReference type="Gene3D" id="3.30.2400.10">
    <property type="entry name" value="Major capsid protein gp5"/>
    <property type="match status" value="1"/>
</dbReference>
<dbReference type="InterPro" id="IPR024455">
    <property type="entry name" value="Phage_capsid"/>
</dbReference>
<sequence length="408" mass="43259">MNITEAQIAAKRRELKADRAALTAEIDDMVATKSYHKNDALTARAKELDALDDALDLQEAGAKAFANHPLSGMGAADQLHGGGTVVDPISAKSGRYSNPMVIEHKALETVFNAAKDRQTATVKAFSTVSGLLPAQLDSQVLGKIHESRLLDRLPTELISLPSKEVIVHSSTTGAPGPVAEGALKPEVVLNTTNLTLTAVKLAAHVGISYETLSDFPAFLGYAEIELTRQLQDVENTELLSGSGTDKHMTGFLNTSGILTHDASTDTGTGVTVIDSLIKGIAQLRVGPALADANLLVLHPNTWSAIQRLKDTTGRFLFISANSDPSNQQANSILGVPVLTTTSIAAGAGLMLDTQKFGNVLIREGITIQTGQTTDDFTRNISRFVLEERLVLAVERPAAVLSITNLPTA</sequence>
<dbReference type="Proteomes" id="UP001141629">
    <property type="component" value="Unassembled WGS sequence"/>
</dbReference>
<dbReference type="AlphaFoldDB" id="A0A9X3C408"/>
<evidence type="ECO:0000256" key="1">
    <source>
        <dbReference type="ARBA" id="ARBA00004328"/>
    </source>
</evidence>
<dbReference type="InterPro" id="IPR054612">
    <property type="entry name" value="Phage_capsid-like_C"/>
</dbReference>
<dbReference type="NCBIfam" id="TIGR01554">
    <property type="entry name" value="major_cap_HK97"/>
    <property type="match status" value="1"/>
</dbReference>
<evidence type="ECO:0000259" key="2">
    <source>
        <dbReference type="Pfam" id="PF05065"/>
    </source>
</evidence>
<reference evidence="3" key="1">
    <citation type="submission" date="2020-07" db="EMBL/GenBank/DDBJ databases">
        <authorList>
            <person name="Pettersson B.M.F."/>
            <person name="Behra P.R.K."/>
            <person name="Ramesh M."/>
            <person name="Das S."/>
            <person name="Dasgupta S."/>
            <person name="Kirsebom L.A."/>
        </authorList>
    </citation>
    <scope>NUCLEOTIDE SEQUENCE</scope>
    <source>
        <strain evidence="3">DSM 44838</strain>
    </source>
</reference>
<dbReference type="SUPFAM" id="SSF56563">
    <property type="entry name" value="Major capsid protein gp5"/>
    <property type="match status" value="1"/>
</dbReference>
<dbReference type="RefSeq" id="WP_263997880.1">
    <property type="nucleotide sequence ID" value="NZ_JACKVK010000011.1"/>
</dbReference>
<name>A0A9X3C408_9MYCO</name>
<reference evidence="3" key="2">
    <citation type="journal article" date="2022" name="BMC Genomics">
        <title>Comparative genome analysis of mycobacteria focusing on tRNA and non-coding RNA.</title>
        <authorList>
            <person name="Behra P.R.K."/>
            <person name="Pettersson B.M.F."/>
            <person name="Ramesh M."/>
            <person name="Das S."/>
            <person name="Dasgupta S."/>
            <person name="Kirsebom L.A."/>
        </authorList>
    </citation>
    <scope>NUCLEOTIDE SEQUENCE</scope>
    <source>
        <strain evidence="3">DSM 44838</strain>
    </source>
</reference>
<keyword evidence="4" id="KW-1185">Reference proteome</keyword>
<dbReference type="Pfam" id="PF05065">
    <property type="entry name" value="Phage_capsid"/>
    <property type="match status" value="1"/>
</dbReference>
<comment type="subcellular location">
    <subcellularLocation>
        <location evidence="1">Virion</location>
    </subcellularLocation>
</comment>
<proteinExistence type="predicted"/>
<comment type="caution">
    <text evidence="3">The sequence shown here is derived from an EMBL/GenBank/DDBJ whole genome shotgun (WGS) entry which is preliminary data.</text>
</comment>
<organism evidence="3 4">
    <name type="scientific">Mycobacterium yunnanensis</name>
    <dbReference type="NCBI Taxonomy" id="368477"/>
    <lineage>
        <taxon>Bacteria</taxon>
        <taxon>Bacillati</taxon>
        <taxon>Actinomycetota</taxon>
        <taxon>Actinomycetes</taxon>
        <taxon>Mycobacteriales</taxon>
        <taxon>Mycobacteriaceae</taxon>
        <taxon>Mycobacterium</taxon>
    </lineage>
</organism>
<evidence type="ECO:0000313" key="3">
    <source>
        <dbReference type="EMBL" id="MCV7422992.1"/>
    </source>
</evidence>
<gene>
    <name evidence="3" type="ORF">H7K45_20780</name>
</gene>
<dbReference type="Gene3D" id="3.30.2320.10">
    <property type="entry name" value="hypothetical protein PF0899 domain"/>
    <property type="match status" value="1"/>
</dbReference>
<dbReference type="EMBL" id="JACKVK010000011">
    <property type="protein sequence ID" value="MCV7422992.1"/>
    <property type="molecule type" value="Genomic_DNA"/>
</dbReference>
<evidence type="ECO:0000313" key="4">
    <source>
        <dbReference type="Proteomes" id="UP001141629"/>
    </source>
</evidence>
<accession>A0A9X3C408</accession>